<dbReference type="EMBL" id="JAAATX020000004">
    <property type="protein sequence ID" value="MBU9697479.1"/>
    <property type="molecule type" value="Genomic_DNA"/>
</dbReference>
<dbReference type="InterPro" id="IPR024524">
    <property type="entry name" value="DUF3800"/>
</dbReference>
<dbReference type="Pfam" id="PF12686">
    <property type="entry name" value="DUF3800"/>
    <property type="match status" value="1"/>
</dbReference>
<proteinExistence type="predicted"/>
<reference evidence="1 2" key="1">
    <citation type="submission" date="2021-06" db="EMBL/GenBank/DDBJ databases">
        <title>Rhodobacteraceae bacterium strain HSP-20.</title>
        <authorList>
            <person name="Chen W.-M."/>
        </authorList>
    </citation>
    <scope>NUCLEOTIDE SEQUENCE [LARGE SCALE GENOMIC DNA]</scope>
    <source>
        <strain evidence="1 2">HSP-20</strain>
    </source>
</reference>
<evidence type="ECO:0000313" key="1">
    <source>
        <dbReference type="EMBL" id="MBU9697479.1"/>
    </source>
</evidence>
<protein>
    <submittedName>
        <fullName evidence="1">DUF3800 domain-containing protein</fullName>
    </submittedName>
</protein>
<keyword evidence="2" id="KW-1185">Reference proteome</keyword>
<dbReference type="RefSeq" id="WP_161761529.1">
    <property type="nucleotide sequence ID" value="NZ_JAAATX020000004.1"/>
</dbReference>
<organism evidence="1 2">
    <name type="scientific">Paragemmobacter amnigenus</name>
    <dbReference type="NCBI Taxonomy" id="2852097"/>
    <lineage>
        <taxon>Bacteria</taxon>
        <taxon>Pseudomonadati</taxon>
        <taxon>Pseudomonadota</taxon>
        <taxon>Alphaproteobacteria</taxon>
        <taxon>Rhodobacterales</taxon>
        <taxon>Paracoccaceae</taxon>
        <taxon>Paragemmobacter</taxon>
    </lineage>
</organism>
<accession>A0ABS6J141</accession>
<evidence type="ECO:0000313" key="2">
    <source>
        <dbReference type="Proteomes" id="UP000731907"/>
    </source>
</evidence>
<sequence length="277" mass="30637">MYLCYVDESGDLGAVSDPPKPNDQPVFLMTALVMDATILRGVTTDFLSLKARFFPNLNYPSTLFPDTILGEVKGSDLRHSLLQGSARQRSHATGFLDHIVGVLERNAIRLMSRLWVKKPGDPFNGTAVYTSSLQALTQSFDAFLEEQDSEGFCIVDGRNKPKNVNASHSIFTRKFATAAPGYSRLLELPAFGHSDNHAMIQICDLISSALIYPVATHAYCTGHVANVHVQPAAQSLRTRYGQKLRDLQYRHFDGQKWRGGITVSDRIGSKGASVMFR</sequence>
<name>A0ABS6J141_9RHOB</name>
<comment type="caution">
    <text evidence="1">The sequence shown here is derived from an EMBL/GenBank/DDBJ whole genome shotgun (WGS) entry which is preliminary data.</text>
</comment>
<gene>
    <name evidence="1" type="ORF">GU927_006420</name>
</gene>
<dbReference type="Proteomes" id="UP000731907">
    <property type="component" value="Unassembled WGS sequence"/>
</dbReference>